<comment type="caution">
    <text evidence="1">The sequence shown here is derived from an EMBL/GenBank/DDBJ whole genome shotgun (WGS) entry which is preliminary data.</text>
</comment>
<dbReference type="SUPFAM" id="SSF47598">
    <property type="entry name" value="Ribbon-helix-helix"/>
    <property type="match status" value="1"/>
</dbReference>
<dbReference type="AlphaFoldDB" id="A0A498BW26"/>
<dbReference type="EMBL" id="RCDB01000003">
    <property type="protein sequence ID" value="RLK47602.1"/>
    <property type="molecule type" value="Genomic_DNA"/>
</dbReference>
<proteinExistence type="predicted"/>
<accession>A0A498BW26</accession>
<evidence type="ECO:0008006" key="3">
    <source>
        <dbReference type="Google" id="ProtNLM"/>
    </source>
</evidence>
<reference evidence="1 2" key="1">
    <citation type="journal article" date="2015" name="Stand. Genomic Sci.">
        <title>Genomic Encyclopedia of Bacterial and Archaeal Type Strains, Phase III: the genomes of soil and plant-associated and newly described type strains.</title>
        <authorList>
            <person name="Whitman W.B."/>
            <person name="Woyke T."/>
            <person name="Klenk H.P."/>
            <person name="Zhou Y."/>
            <person name="Lilburn T.G."/>
            <person name="Beck B.J."/>
            <person name="De Vos P."/>
            <person name="Vandamme P."/>
            <person name="Eisen J.A."/>
            <person name="Garrity G."/>
            <person name="Hugenholtz P."/>
            <person name="Kyrpides N.C."/>
        </authorList>
    </citation>
    <scope>NUCLEOTIDE SEQUENCE [LARGE SCALE GENOMIC DNA]</scope>
    <source>
        <strain evidence="1 2">S2T63</strain>
    </source>
</reference>
<keyword evidence="2" id="KW-1185">Reference proteome</keyword>
<dbReference type="GO" id="GO:0006355">
    <property type="term" value="P:regulation of DNA-templated transcription"/>
    <property type="evidence" value="ECO:0007669"/>
    <property type="project" value="InterPro"/>
</dbReference>
<dbReference type="Proteomes" id="UP000273158">
    <property type="component" value="Unassembled WGS sequence"/>
</dbReference>
<gene>
    <name evidence="1" type="ORF">C7474_2194</name>
</gene>
<name>A0A498BW26_9MICO</name>
<evidence type="ECO:0000313" key="2">
    <source>
        <dbReference type="Proteomes" id="UP000273158"/>
    </source>
</evidence>
<dbReference type="InterPro" id="IPR010985">
    <property type="entry name" value="Ribbon_hlx_hlx"/>
</dbReference>
<protein>
    <recommendedName>
        <fullName evidence="3">Ribbon-helix-helix CopG family protein</fullName>
    </recommendedName>
</protein>
<organism evidence="1 2">
    <name type="scientific">Microbacterium telephonicum</name>
    <dbReference type="NCBI Taxonomy" id="1714841"/>
    <lineage>
        <taxon>Bacteria</taxon>
        <taxon>Bacillati</taxon>
        <taxon>Actinomycetota</taxon>
        <taxon>Actinomycetes</taxon>
        <taxon>Micrococcales</taxon>
        <taxon>Microbacteriaceae</taxon>
        <taxon>Microbacterium</taxon>
    </lineage>
</organism>
<sequence>MNTGTLEPMPNKPRTKIRGVRVPDELWEDAQKIAKARGEDVSAEIRAGLERYVKRNRNLLD</sequence>
<evidence type="ECO:0000313" key="1">
    <source>
        <dbReference type="EMBL" id="RLK47602.1"/>
    </source>
</evidence>